<dbReference type="Proteomes" id="UP000660262">
    <property type="component" value="Unassembled WGS sequence"/>
</dbReference>
<accession>A0A830H5I8</accession>
<dbReference type="AlphaFoldDB" id="A0A830H5I8"/>
<sequence>MAAGWFLEFGTQRSLLGSPSFSAVSVPARVFAGTSRVFVKQIVDVMTTPTTHLGASAASCKMNDADLAAHGAPSSSNKKKSLALTLRSGRTMPLRRFQMVGVVVDVKKNSNTASLDDGTGVVKVAFEQKAGTAAAGTLASLRVGEVIVVHCSEAQVVASKKRRSNSDAPEAPYVAARAVRVLKVDASAEMANWLIALDAQTAPPRGLRAVATYASSRSSAVAPLARASTCTRRRAARAALQRMISPLTIHDAVIAVADDLEPRYEEIYASTKYCDVRLVEKILQYHIDICGQAAAALANATREASMPETVETGGAPETAEMEMDEEHDELPNNKKYVNFLDPNGLDKEGDYAHLLLRKL</sequence>
<reference evidence="1" key="1">
    <citation type="submission" date="2020-10" db="EMBL/GenBank/DDBJ databases">
        <title>Unveiling of a novel bifunctional photoreceptor, Dualchrome1, isolated from a cosmopolitan green alga.</title>
        <authorList>
            <person name="Suzuki S."/>
            <person name="Kawachi M."/>
        </authorList>
    </citation>
    <scope>NUCLEOTIDE SEQUENCE</scope>
    <source>
        <strain evidence="1">NIES 2893</strain>
    </source>
</reference>
<proteinExistence type="predicted"/>
<dbReference type="Gene3D" id="2.40.50.140">
    <property type="entry name" value="Nucleic acid-binding proteins"/>
    <property type="match status" value="1"/>
</dbReference>
<evidence type="ECO:0000313" key="1">
    <source>
        <dbReference type="EMBL" id="GHP01782.1"/>
    </source>
</evidence>
<comment type="caution">
    <text evidence="1">The sequence shown here is derived from an EMBL/GenBank/DDBJ whole genome shotgun (WGS) entry which is preliminary data.</text>
</comment>
<dbReference type="EMBL" id="BNJQ01000002">
    <property type="protein sequence ID" value="GHP01782.1"/>
    <property type="molecule type" value="Genomic_DNA"/>
</dbReference>
<dbReference type="InterPro" id="IPR012340">
    <property type="entry name" value="NA-bd_OB-fold"/>
</dbReference>
<organism evidence="1 2">
    <name type="scientific">Pycnococcus provasolii</name>
    <dbReference type="NCBI Taxonomy" id="41880"/>
    <lineage>
        <taxon>Eukaryota</taxon>
        <taxon>Viridiplantae</taxon>
        <taxon>Chlorophyta</taxon>
        <taxon>Pseudoscourfieldiophyceae</taxon>
        <taxon>Pseudoscourfieldiales</taxon>
        <taxon>Pycnococcaceae</taxon>
        <taxon>Pycnococcus</taxon>
    </lineage>
</organism>
<gene>
    <name evidence="1" type="ORF">PPROV_000053900</name>
</gene>
<name>A0A830H5I8_9CHLO</name>
<evidence type="ECO:0000313" key="2">
    <source>
        <dbReference type="Proteomes" id="UP000660262"/>
    </source>
</evidence>
<protein>
    <submittedName>
        <fullName evidence="1">Uncharacterized protein</fullName>
    </submittedName>
</protein>
<keyword evidence="2" id="KW-1185">Reference proteome</keyword>